<sequence>MGLVRRDDDRVGVVYTKKMKKKMMYQAISTTCRMILARYRMIPSYQISGIRSRALRRHRQWPHPPHPMLELVAGGRILRRPCPTSEVIVGGCIL</sequence>
<evidence type="ECO:0000313" key="2">
    <source>
        <dbReference type="Proteomes" id="UP000008022"/>
    </source>
</evidence>
<proteinExistence type="predicted"/>
<reference evidence="2" key="1">
    <citation type="submission" date="2013-06" db="EMBL/GenBank/DDBJ databases">
        <authorList>
            <person name="Zhao Q."/>
        </authorList>
    </citation>
    <scope>NUCLEOTIDE SEQUENCE</scope>
    <source>
        <strain evidence="2">cv. W1943</strain>
    </source>
</reference>
<dbReference type="HOGENOM" id="CLU_2390001_0_0_1"/>
<organism evidence="1 2">
    <name type="scientific">Oryza rufipogon</name>
    <name type="common">Brownbeard rice</name>
    <name type="synonym">Asian wild rice</name>
    <dbReference type="NCBI Taxonomy" id="4529"/>
    <lineage>
        <taxon>Eukaryota</taxon>
        <taxon>Viridiplantae</taxon>
        <taxon>Streptophyta</taxon>
        <taxon>Embryophyta</taxon>
        <taxon>Tracheophyta</taxon>
        <taxon>Spermatophyta</taxon>
        <taxon>Magnoliopsida</taxon>
        <taxon>Liliopsida</taxon>
        <taxon>Poales</taxon>
        <taxon>Poaceae</taxon>
        <taxon>BOP clade</taxon>
        <taxon>Oryzoideae</taxon>
        <taxon>Oryzeae</taxon>
        <taxon>Oryzinae</taxon>
        <taxon>Oryza</taxon>
    </lineage>
</organism>
<keyword evidence="2" id="KW-1185">Reference proteome</keyword>
<accession>A0A0E0QQ48</accession>
<evidence type="ECO:0000313" key="1">
    <source>
        <dbReference type="EnsemblPlants" id="ORUFI09G07280.1"/>
    </source>
</evidence>
<dbReference type="EnsemblPlants" id="ORUFI09G07280.1">
    <property type="protein sequence ID" value="ORUFI09G07280.1"/>
    <property type="gene ID" value="ORUFI09G07280"/>
</dbReference>
<name>A0A0E0QQ48_ORYRU</name>
<dbReference type="Gramene" id="ORUFI09G07280.1">
    <property type="protein sequence ID" value="ORUFI09G07280.1"/>
    <property type="gene ID" value="ORUFI09G07280"/>
</dbReference>
<dbReference type="AlphaFoldDB" id="A0A0E0QQ48"/>
<reference evidence="1" key="2">
    <citation type="submission" date="2015-06" db="UniProtKB">
        <authorList>
            <consortium name="EnsemblPlants"/>
        </authorList>
    </citation>
    <scope>IDENTIFICATION</scope>
</reference>
<protein>
    <submittedName>
        <fullName evidence="1">Uncharacterized protein</fullName>
    </submittedName>
</protein>
<dbReference type="Proteomes" id="UP000008022">
    <property type="component" value="Unassembled WGS sequence"/>
</dbReference>